<dbReference type="EMBL" id="JAGKQM010000015">
    <property type="protein sequence ID" value="KAH0877984.1"/>
    <property type="molecule type" value="Genomic_DNA"/>
</dbReference>
<accession>A0ABQ7ZCM0</accession>
<organism evidence="1 2">
    <name type="scientific">Brassica napus</name>
    <name type="common">Rape</name>
    <dbReference type="NCBI Taxonomy" id="3708"/>
    <lineage>
        <taxon>Eukaryota</taxon>
        <taxon>Viridiplantae</taxon>
        <taxon>Streptophyta</taxon>
        <taxon>Embryophyta</taxon>
        <taxon>Tracheophyta</taxon>
        <taxon>Spermatophyta</taxon>
        <taxon>Magnoliopsida</taxon>
        <taxon>eudicotyledons</taxon>
        <taxon>Gunneridae</taxon>
        <taxon>Pentapetalae</taxon>
        <taxon>rosids</taxon>
        <taxon>malvids</taxon>
        <taxon>Brassicales</taxon>
        <taxon>Brassicaceae</taxon>
        <taxon>Brassiceae</taxon>
        <taxon>Brassica</taxon>
    </lineage>
</organism>
<comment type="caution">
    <text evidence="1">The sequence shown here is derived from an EMBL/GenBank/DDBJ whole genome shotgun (WGS) entry which is preliminary data.</text>
</comment>
<gene>
    <name evidence="1" type="ORF">HID58_065378</name>
</gene>
<sequence length="195" mass="22522">LLRGEVGRADDKGETALLDPKAYYGSIHPPCGTFSYTPHMQKLSAEICQETFLYEDYIASLTQSRELFKDKFLLWSACEKSDTKEIFLCAVRDVAEEGELCLTPFDSPTLDDLLNTIERHHFKYDATIKKIDQLHLLATQMVAVTESKILLIEAKRNKLVDKLVKLSFFYYRSYIQQPVKDFVMGQLMHDAERRN</sequence>
<proteinExistence type="predicted"/>
<dbReference type="Proteomes" id="UP000824890">
    <property type="component" value="Unassembled WGS sequence"/>
</dbReference>
<name>A0ABQ7ZCM0_BRANA</name>
<protein>
    <submittedName>
        <fullName evidence="1">Uncharacterized protein</fullName>
    </submittedName>
</protein>
<feature type="non-terminal residue" evidence="1">
    <location>
        <position position="1"/>
    </location>
</feature>
<evidence type="ECO:0000313" key="2">
    <source>
        <dbReference type="Proteomes" id="UP000824890"/>
    </source>
</evidence>
<reference evidence="1 2" key="1">
    <citation type="submission" date="2021-05" db="EMBL/GenBank/DDBJ databases">
        <title>Genome Assembly of Synthetic Allotetraploid Brassica napus Reveals Homoeologous Exchanges between Subgenomes.</title>
        <authorList>
            <person name="Davis J.T."/>
        </authorList>
    </citation>
    <scope>NUCLEOTIDE SEQUENCE [LARGE SCALE GENOMIC DNA]</scope>
    <source>
        <strain evidence="2">cv. Da-Ae</strain>
        <tissue evidence="1">Seedling</tissue>
    </source>
</reference>
<evidence type="ECO:0000313" key="1">
    <source>
        <dbReference type="EMBL" id="KAH0877984.1"/>
    </source>
</evidence>
<keyword evidence="2" id="KW-1185">Reference proteome</keyword>